<dbReference type="AlphaFoldDB" id="A0AAV9R7W0"/>
<evidence type="ECO:0000256" key="2">
    <source>
        <dbReference type="SAM" id="SignalP"/>
    </source>
</evidence>
<dbReference type="Proteomes" id="UP001311232">
    <property type="component" value="Unassembled WGS sequence"/>
</dbReference>
<reference evidence="3 4" key="1">
    <citation type="submission" date="2021-06" db="EMBL/GenBank/DDBJ databases">
        <authorList>
            <person name="Palmer J.M."/>
        </authorList>
    </citation>
    <scope>NUCLEOTIDE SEQUENCE [LARGE SCALE GENOMIC DNA]</scope>
    <source>
        <strain evidence="3 4">MEX-2019</strain>
        <tissue evidence="3">Muscle</tissue>
    </source>
</reference>
<dbReference type="FunFam" id="1.10.287.1150:FF:000005">
    <property type="entry name" value="probable 2-oxoglutarate dehydrogenase E1 component DHKTD1, mitochondrial"/>
    <property type="match status" value="1"/>
</dbReference>
<evidence type="ECO:0000256" key="1">
    <source>
        <dbReference type="SAM" id="MobiDB-lite"/>
    </source>
</evidence>
<protein>
    <submittedName>
        <fullName evidence="3">2-oxoglutarate dehydrogenase E1 component DHKTD1, mitochondrial</fullName>
    </submittedName>
</protein>
<name>A0AAV9R7W0_9TELE</name>
<sequence>MSALLFLKTSLSRLPPSAARQVFGCCYHTERGVYGYRPKQLGGEHKTQGDRIASLNQDHGLARLVEAYRTHGHKAAKINPLLPQQPVVDSVPEIDVLAGAVRGTLNTSEVKGEDPHQTGSGDEEGEHVDLFLLTVVLL</sequence>
<evidence type="ECO:0000313" key="3">
    <source>
        <dbReference type="EMBL" id="KAK5604552.1"/>
    </source>
</evidence>
<feature type="region of interest" description="Disordered" evidence="1">
    <location>
        <begin position="105"/>
        <end position="124"/>
    </location>
</feature>
<evidence type="ECO:0000313" key="4">
    <source>
        <dbReference type="Proteomes" id="UP001311232"/>
    </source>
</evidence>
<comment type="caution">
    <text evidence="3">The sequence shown here is derived from an EMBL/GenBank/DDBJ whole genome shotgun (WGS) entry which is preliminary data.</text>
</comment>
<feature type="signal peptide" evidence="2">
    <location>
        <begin position="1"/>
        <end position="19"/>
    </location>
</feature>
<proteinExistence type="predicted"/>
<dbReference type="EMBL" id="JAHHUM010002337">
    <property type="protein sequence ID" value="KAK5604552.1"/>
    <property type="molecule type" value="Genomic_DNA"/>
</dbReference>
<keyword evidence="2" id="KW-0732">Signal</keyword>
<feature type="chain" id="PRO_5043485662" evidence="2">
    <location>
        <begin position="20"/>
        <end position="138"/>
    </location>
</feature>
<keyword evidence="4" id="KW-1185">Reference proteome</keyword>
<accession>A0AAV9R7W0</accession>
<organism evidence="3 4">
    <name type="scientific">Crenichthys baileyi</name>
    <name type="common">White River springfish</name>
    <dbReference type="NCBI Taxonomy" id="28760"/>
    <lineage>
        <taxon>Eukaryota</taxon>
        <taxon>Metazoa</taxon>
        <taxon>Chordata</taxon>
        <taxon>Craniata</taxon>
        <taxon>Vertebrata</taxon>
        <taxon>Euteleostomi</taxon>
        <taxon>Actinopterygii</taxon>
        <taxon>Neopterygii</taxon>
        <taxon>Teleostei</taxon>
        <taxon>Neoteleostei</taxon>
        <taxon>Acanthomorphata</taxon>
        <taxon>Ovalentaria</taxon>
        <taxon>Atherinomorphae</taxon>
        <taxon>Cyprinodontiformes</taxon>
        <taxon>Goodeidae</taxon>
        <taxon>Crenichthys</taxon>
    </lineage>
</organism>
<gene>
    <name evidence="3" type="primary">DHTKD1_3</name>
    <name evidence="3" type="ORF">CRENBAI_015308</name>
</gene>
<dbReference type="Gene3D" id="1.10.287.1150">
    <property type="entry name" value="TPP helical domain"/>
    <property type="match status" value="1"/>
</dbReference>